<feature type="domain" description="Tyr recombinase" evidence="4">
    <location>
        <begin position="180"/>
        <end position="360"/>
    </location>
</feature>
<proteinExistence type="inferred from homology"/>
<dbReference type="EMBL" id="CP000527">
    <property type="protein sequence ID" value="ABM28057.1"/>
    <property type="molecule type" value="Genomic_DNA"/>
</dbReference>
<dbReference type="CDD" id="cd00796">
    <property type="entry name" value="INT_Rci_Hp1_C"/>
    <property type="match status" value="1"/>
</dbReference>
<evidence type="ECO:0000256" key="2">
    <source>
        <dbReference type="ARBA" id="ARBA00023125"/>
    </source>
</evidence>
<dbReference type="AlphaFoldDB" id="A0A0H3A7N0"/>
<dbReference type="Proteomes" id="UP000009173">
    <property type="component" value="Chromosome"/>
</dbReference>
<dbReference type="InterPro" id="IPR010998">
    <property type="entry name" value="Integrase_recombinase_N"/>
</dbReference>
<evidence type="ECO:0000313" key="6">
    <source>
        <dbReference type="Proteomes" id="UP000009173"/>
    </source>
</evidence>
<dbReference type="GO" id="GO:0015074">
    <property type="term" value="P:DNA integration"/>
    <property type="evidence" value="ECO:0007669"/>
    <property type="project" value="InterPro"/>
</dbReference>
<dbReference type="PROSITE" id="PS51898">
    <property type="entry name" value="TYR_RECOMBINASE"/>
    <property type="match status" value="1"/>
</dbReference>
<sequence length="372" mass="42469">MRKTRFTGVYENPSTNRKYEGRPDVCFYITFKDNGKKVFEKVGWRSEGYTAAYASDVRSERVRDIRHGKSSPQGRKGELTINDAWALYLEKWLHGKPSEQSDEALYRLWLAPAFGMKKMAGVRPVDIEEFKNRMLAQRSPQTVKHALGLLRRVYRKMAAWGEYKGDIPTVSVPMPKVDNGRLRFLTPDEAVRLVEALRKRSVLWADVSLVSLHAGLRLDEILGLQACHVDIDNRLLHVMDAKCGTRTVPLADRGLCEMLRQRKAACSGAEDFVFKNRNGERINNISQTVVRVIQDLGFNHGITDRRHKVVFHTLRHTFGSWMAQRGVPLYVIGELMGHSTLEMTRRYSKLCPETKVDALSFITQAMNSGKSE</sequence>
<dbReference type="HOGENOM" id="CLU_027562_17_7_7"/>
<comment type="similarity">
    <text evidence="1">Belongs to the 'phage' integrase family.</text>
</comment>
<accession>A0A0H3A7N0</accession>
<dbReference type="Gene3D" id="1.10.150.130">
    <property type="match status" value="1"/>
</dbReference>
<dbReference type="PANTHER" id="PTHR30349">
    <property type="entry name" value="PHAGE INTEGRASE-RELATED"/>
    <property type="match status" value="1"/>
</dbReference>
<dbReference type="PANTHER" id="PTHR30349:SF64">
    <property type="entry name" value="PROPHAGE INTEGRASE INTD-RELATED"/>
    <property type="match status" value="1"/>
</dbReference>
<evidence type="ECO:0000256" key="1">
    <source>
        <dbReference type="ARBA" id="ARBA00008857"/>
    </source>
</evidence>
<dbReference type="GO" id="GO:0003677">
    <property type="term" value="F:DNA binding"/>
    <property type="evidence" value="ECO:0007669"/>
    <property type="project" value="UniProtKB-KW"/>
</dbReference>
<dbReference type="InterPro" id="IPR011010">
    <property type="entry name" value="DNA_brk_join_enz"/>
</dbReference>
<dbReference type="KEGG" id="dvl:Dvul_1037"/>
<protein>
    <submittedName>
        <fullName evidence="5">Phage integrase family protein</fullName>
    </submittedName>
</protein>
<dbReference type="InterPro" id="IPR050090">
    <property type="entry name" value="Tyrosine_recombinase_XerCD"/>
</dbReference>
<dbReference type="Pfam" id="PF00589">
    <property type="entry name" value="Phage_integrase"/>
    <property type="match status" value="1"/>
</dbReference>
<name>A0A0H3A7N0_NITV4</name>
<dbReference type="GO" id="GO:0006310">
    <property type="term" value="P:DNA recombination"/>
    <property type="evidence" value="ECO:0007669"/>
    <property type="project" value="UniProtKB-KW"/>
</dbReference>
<keyword evidence="3" id="KW-0233">DNA recombination</keyword>
<dbReference type="RefSeq" id="WP_011792000.1">
    <property type="nucleotide sequence ID" value="NC_008751.1"/>
</dbReference>
<evidence type="ECO:0000256" key="3">
    <source>
        <dbReference type="ARBA" id="ARBA00023172"/>
    </source>
</evidence>
<dbReference type="InterPro" id="IPR013762">
    <property type="entry name" value="Integrase-like_cat_sf"/>
</dbReference>
<organism evidence="5 6">
    <name type="scientific">Nitratidesulfovibrio vulgaris (strain DP4)</name>
    <name type="common">Desulfovibrio vulgaris</name>
    <dbReference type="NCBI Taxonomy" id="391774"/>
    <lineage>
        <taxon>Bacteria</taxon>
        <taxon>Pseudomonadati</taxon>
        <taxon>Thermodesulfobacteriota</taxon>
        <taxon>Desulfovibrionia</taxon>
        <taxon>Desulfovibrionales</taxon>
        <taxon>Desulfovibrionaceae</taxon>
        <taxon>Nitratidesulfovibrio</taxon>
    </lineage>
</organism>
<gene>
    <name evidence="5" type="ordered locus">Dvul_1037</name>
</gene>
<evidence type="ECO:0000313" key="5">
    <source>
        <dbReference type="EMBL" id="ABM28057.1"/>
    </source>
</evidence>
<keyword evidence="2" id="KW-0238">DNA-binding</keyword>
<reference evidence="6" key="1">
    <citation type="journal article" date="2009" name="Environ. Microbiol.">
        <title>Contribution of mobile genetic elements to Desulfovibrio vulgaris genome plasticity.</title>
        <authorList>
            <person name="Walker C.B."/>
            <person name="Stolyar S."/>
            <person name="Chivian D."/>
            <person name="Pinel N."/>
            <person name="Gabster J.A."/>
            <person name="Dehal P.S."/>
            <person name="He Z."/>
            <person name="Yang Z.K."/>
            <person name="Yen H.C."/>
            <person name="Zhou J."/>
            <person name="Wall J.D."/>
            <person name="Hazen T.C."/>
            <person name="Arkin A.P."/>
            <person name="Stahl D.A."/>
        </authorList>
    </citation>
    <scope>NUCLEOTIDE SEQUENCE [LARGE SCALE GENOMIC DNA]</scope>
    <source>
        <strain evidence="6">DP4</strain>
    </source>
</reference>
<dbReference type="Gene3D" id="1.10.443.10">
    <property type="entry name" value="Intergrase catalytic core"/>
    <property type="match status" value="1"/>
</dbReference>
<evidence type="ECO:0000259" key="4">
    <source>
        <dbReference type="PROSITE" id="PS51898"/>
    </source>
</evidence>
<dbReference type="SUPFAM" id="SSF56349">
    <property type="entry name" value="DNA breaking-rejoining enzymes"/>
    <property type="match status" value="1"/>
</dbReference>
<dbReference type="InterPro" id="IPR002104">
    <property type="entry name" value="Integrase_catalytic"/>
</dbReference>